<evidence type="ECO:0000313" key="2">
    <source>
        <dbReference type="EMBL" id="KAK2145328.1"/>
    </source>
</evidence>
<feature type="chain" id="PRO_5042151546" evidence="1">
    <location>
        <begin position="24"/>
        <end position="50"/>
    </location>
</feature>
<dbReference type="Proteomes" id="UP001208570">
    <property type="component" value="Unassembled WGS sequence"/>
</dbReference>
<reference evidence="2" key="1">
    <citation type="journal article" date="2023" name="Mol. Biol. Evol.">
        <title>Third-Generation Sequencing Reveals the Adaptive Role of the Epigenome in Three Deep-Sea Polychaetes.</title>
        <authorList>
            <person name="Perez M."/>
            <person name="Aroh O."/>
            <person name="Sun Y."/>
            <person name="Lan Y."/>
            <person name="Juniper S.K."/>
            <person name="Young C.R."/>
            <person name="Angers B."/>
            <person name="Qian P.Y."/>
        </authorList>
    </citation>
    <scope>NUCLEOTIDE SEQUENCE</scope>
    <source>
        <strain evidence="2">P08H-3</strain>
    </source>
</reference>
<proteinExistence type="predicted"/>
<protein>
    <submittedName>
        <fullName evidence="2">Uncharacterized protein</fullName>
    </submittedName>
</protein>
<organism evidence="2 3">
    <name type="scientific">Paralvinella palmiformis</name>
    <dbReference type="NCBI Taxonomy" id="53620"/>
    <lineage>
        <taxon>Eukaryota</taxon>
        <taxon>Metazoa</taxon>
        <taxon>Spiralia</taxon>
        <taxon>Lophotrochozoa</taxon>
        <taxon>Annelida</taxon>
        <taxon>Polychaeta</taxon>
        <taxon>Sedentaria</taxon>
        <taxon>Canalipalpata</taxon>
        <taxon>Terebellida</taxon>
        <taxon>Terebelliformia</taxon>
        <taxon>Alvinellidae</taxon>
        <taxon>Paralvinella</taxon>
    </lineage>
</organism>
<evidence type="ECO:0000256" key="1">
    <source>
        <dbReference type="SAM" id="SignalP"/>
    </source>
</evidence>
<keyword evidence="1" id="KW-0732">Signal</keyword>
<name>A0AAD9MV70_9ANNE</name>
<feature type="signal peptide" evidence="1">
    <location>
        <begin position="1"/>
        <end position="23"/>
    </location>
</feature>
<gene>
    <name evidence="2" type="ORF">LSH36_687g00015</name>
</gene>
<keyword evidence="3" id="KW-1185">Reference proteome</keyword>
<sequence>MLVNIVLSTFILSLAVHCRYAEGINVAITCVNRLWFYADGQTIIQPNTHG</sequence>
<feature type="non-terminal residue" evidence="2">
    <location>
        <position position="1"/>
    </location>
</feature>
<comment type="caution">
    <text evidence="2">The sequence shown here is derived from an EMBL/GenBank/DDBJ whole genome shotgun (WGS) entry which is preliminary data.</text>
</comment>
<dbReference type="EMBL" id="JAODUP010000687">
    <property type="protein sequence ID" value="KAK2145328.1"/>
    <property type="molecule type" value="Genomic_DNA"/>
</dbReference>
<dbReference type="AlphaFoldDB" id="A0AAD9MV70"/>
<accession>A0AAD9MV70</accession>
<evidence type="ECO:0000313" key="3">
    <source>
        <dbReference type="Proteomes" id="UP001208570"/>
    </source>
</evidence>